<accession>A0ABR2KJ79</accession>
<reference evidence="2 3" key="1">
    <citation type="submission" date="2024-04" db="EMBL/GenBank/DDBJ databases">
        <title>Tritrichomonas musculus Genome.</title>
        <authorList>
            <person name="Alves-Ferreira E."/>
            <person name="Grigg M."/>
            <person name="Lorenzi H."/>
            <person name="Galac M."/>
        </authorList>
    </citation>
    <scope>NUCLEOTIDE SEQUENCE [LARGE SCALE GENOMIC DNA]</scope>
    <source>
        <strain evidence="2 3">EAF2021</strain>
    </source>
</reference>
<organism evidence="2 3">
    <name type="scientific">Tritrichomonas musculus</name>
    <dbReference type="NCBI Taxonomy" id="1915356"/>
    <lineage>
        <taxon>Eukaryota</taxon>
        <taxon>Metamonada</taxon>
        <taxon>Parabasalia</taxon>
        <taxon>Tritrichomonadida</taxon>
        <taxon>Tritrichomonadidae</taxon>
        <taxon>Tritrichomonas</taxon>
    </lineage>
</organism>
<keyword evidence="3" id="KW-1185">Reference proteome</keyword>
<proteinExistence type="predicted"/>
<dbReference type="Proteomes" id="UP001470230">
    <property type="component" value="Unassembled WGS sequence"/>
</dbReference>
<sequence length="889" mass="103030">MNVSNSFEHFVYFTYKLEWEIPKEIEPYGYLTLFLPKSFPINSQIFRIPIDKRNGFFEKTIDACVDDFFIDCVLRKSFLHIVRYSDANLKIVQDKIKKKMTSKKNNNTKNNKNKMTKKEFQEKFTRESIFLDAGVLFIPDRKETSITVDMGVFNYVTFSIQIDDELLSIPHIKKFAPTILHITKIENFFDNQIRSNCLNELSLDPIYFECQVGSNSYFLVPRYDKSQKKISIDATIFISPRKDESIIFRMFDNVETIPESTFIGSGLYINPNSNMEEEEEYDEELSNESQQNLIKSISEENLSHNENQKEEKTTKSHHHHHHHHSKSSQKDESFIQMMKKVEGMEIARPLIQFTSPLKKSLIEFDQTIKVTPEDNLISRKSSKFKEPDSGRKSRIRADIQPNIMCSPVSKTLQSLNSLTKSVLSTEVLPSKRQNLDEKPEYGYCQFYLFPERHATMKMISSTNDDSYKNVTISFDIYDPAARFPPPIECQEIKRPSTVHKRPPKSTKNSKEIIFDNYKYAPSTQTKNDKQTEINIFVTHNKNLFTDDLSKMFPEDSKILSIEKPTIKLLRWILSCPRFSPVSLKLVNFIQTFHNSTIHGFSHILNPCFKNCVRKSPDLITGFHFVSPKEEVFVLETRAYRPNKASLSLELFLRNEIPPETHIICNSSIVFPAPRLYCCTDNLIQRVEIPISLDDLLKINGLYFQKSENHKLFPIAQKLANLLQSKKTTEVVDAFPNFSEIKILEKRAPSLYATPIQKSLSTAPIIHAKGADFGDLEKENNNDRNFALNNNNDNSLPINDHYQPIEPKKIQVKDKMYDNNKERLTTFYLAKPGSSTIKQRSESVSMKSVNKNYNNRHDENLFNSIYVRPPDVQKTSLKKAPRNISSTKPS</sequence>
<evidence type="ECO:0008006" key="4">
    <source>
        <dbReference type="Google" id="ProtNLM"/>
    </source>
</evidence>
<feature type="compositionally biased region" description="Basic and acidic residues" evidence="1">
    <location>
        <begin position="299"/>
        <end position="314"/>
    </location>
</feature>
<name>A0ABR2KJ79_9EUKA</name>
<dbReference type="PANTHER" id="PTHR33667">
    <property type="entry name" value="SI:DKEY-57N24.6"/>
    <property type="match status" value="1"/>
</dbReference>
<evidence type="ECO:0000256" key="1">
    <source>
        <dbReference type="SAM" id="MobiDB-lite"/>
    </source>
</evidence>
<comment type="caution">
    <text evidence="2">The sequence shown here is derived from an EMBL/GenBank/DDBJ whole genome shotgun (WGS) entry which is preliminary data.</text>
</comment>
<dbReference type="PANTHER" id="PTHR33667:SF7">
    <property type="entry name" value="RIKEN CDNA 1810020O05 GENE"/>
    <property type="match status" value="1"/>
</dbReference>
<feature type="compositionally biased region" description="Basic residues" evidence="1">
    <location>
        <begin position="315"/>
        <end position="327"/>
    </location>
</feature>
<feature type="region of interest" description="Disordered" evidence="1">
    <location>
        <begin position="299"/>
        <end position="333"/>
    </location>
</feature>
<evidence type="ECO:0000313" key="2">
    <source>
        <dbReference type="EMBL" id="KAK8891172.1"/>
    </source>
</evidence>
<evidence type="ECO:0000313" key="3">
    <source>
        <dbReference type="Proteomes" id="UP001470230"/>
    </source>
</evidence>
<gene>
    <name evidence="2" type="ORF">M9Y10_028378</name>
</gene>
<protein>
    <recommendedName>
        <fullName evidence="4">Spermatogenesis-associated protein 6 N-terminal domain-containing protein</fullName>
    </recommendedName>
</protein>
<dbReference type="EMBL" id="JAPFFF010000004">
    <property type="protein sequence ID" value="KAK8891172.1"/>
    <property type="molecule type" value="Genomic_DNA"/>
</dbReference>